<dbReference type="PANTHER" id="PTHR33692:SF1">
    <property type="entry name" value="RIBOSOME MATURATION FACTOR RIMM"/>
    <property type="match status" value="1"/>
</dbReference>
<dbReference type="GO" id="GO:0005737">
    <property type="term" value="C:cytoplasm"/>
    <property type="evidence" value="ECO:0007669"/>
    <property type="project" value="UniProtKB-SubCell"/>
</dbReference>
<reference evidence="9" key="1">
    <citation type="submission" date="2005-09" db="EMBL/GenBank/DDBJ databases">
        <title>Complete genome sequence of Clostridium kluyveri and comparative genomics of Clostridia species.</title>
        <authorList>
            <person name="Inui M."/>
            <person name="Nonaka H."/>
            <person name="Shinoda Y."/>
            <person name="Ikenaga Y."/>
            <person name="Abe M."/>
            <person name="Naito K."/>
            <person name="Vertes A.A."/>
            <person name="Yukawa H."/>
        </authorList>
    </citation>
    <scope>NUCLEOTIDE SEQUENCE [LARGE SCALE GENOMIC DNA]</scope>
    <source>
        <strain evidence="9">NBRC 12016</strain>
    </source>
</reference>
<dbReference type="GO" id="GO:0042274">
    <property type="term" value="P:ribosomal small subunit biogenesis"/>
    <property type="evidence" value="ECO:0007669"/>
    <property type="project" value="UniProtKB-UniRule"/>
</dbReference>
<dbReference type="GO" id="GO:0005840">
    <property type="term" value="C:ribosome"/>
    <property type="evidence" value="ECO:0007669"/>
    <property type="project" value="InterPro"/>
</dbReference>
<dbReference type="InterPro" id="IPR011033">
    <property type="entry name" value="PRC_barrel-like_sf"/>
</dbReference>
<dbReference type="InterPro" id="IPR011961">
    <property type="entry name" value="RimM"/>
</dbReference>
<evidence type="ECO:0000313" key="8">
    <source>
        <dbReference type="EMBL" id="BAH06351.1"/>
    </source>
</evidence>
<dbReference type="Proteomes" id="UP000007969">
    <property type="component" value="Chromosome"/>
</dbReference>
<keyword evidence="2 5" id="KW-0690">Ribosome biogenesis</keyword>
<dbReference type="PANTHER" id="PTHR33692">
    <property type="entry name" value="RIBOSOME MATURATION FACTOR RIMM"/>
    <property type="match status" value="1"/>
</dbReference>
<dbReference type="KEGG" id="ckr:CKR_1300"/>
<evidence type="ECO:0000256" key="3">
    <source>
        <dbReference type="ARBA" id="ARBA00022552"/>
    </source>
</evidence>
<evidence type="ECO:0000259" key="6">
    <source>
        <dbReference type="Pfam" id="PF01782"/>
    </source>
</evidence>
<sequence>MVFSMKDFITVGQIINTHGLKGELKVYPLTDDINRFKELKSVYVEGILKNITGCKLQSKKVILKIEGIDSIEKALEYKGKYLEVSRENAVKLEEGRYFIVDIVGCRVIDEEGVFYGKISEVIHTHRNDVYWIKGDNELLIPAIENVVLKVDVEKQEIIIKPVETWM</sequence>
<evidence type="ECO:0000256" key="4">
    <source>
        <dbReference type="ARBA" id="ARBA00023186"/>
    </source>
</evidence>
<dbReference type="Pfam" id="PF24986">
    <property type="entry name" value="PRC_RimM"/>
    <property type="match status" value="1"/>
</dbReference>
<comment type="function">
    <text evidence="5">An accessory protein needed during the final step in the assembly of 30S ribosomal subunit, possibly for assembly of the head region. Essential for efficient processing of 16S rRNA. May be needed both before and after RbfA during the maturation of 16S rRNA. It has affinity for free ribosomal 30S subunits but not for 70S ribosomes.</text>
</comment>
<evidence type="ECO:0000259" key="7">
    <source>
        <dbReference type="Pfam" id="PF24986"/>
    </source>
</evidence>
<evidence type="ECO:0000256" key="5">
    <source>
        <dbReference type="HAMAP-Rule" id="MF_00014"/>
    </source>
</evidence>
<dbReference type="SUPFAM" id="SSF50346">
    <property type="entry name" value="PRC-barrel domain"/>
    <property type="match status" value="1"/>
</dbReference>
<dbReference type="GO" id="GO:0043022">
    <property type="term" value="F:ribosome binding"/>
    <property type="evidence" value="ECO:0007669"/>
    <property type="project" value="InterPro"/>
</dbReference>
<dbReference type="HOGENOM" id="CLU_077636_3_2_9"/>
<comment type="subcellular location">
    <subcellularLocation>
        <location evidence="5">Cytoplasm</location>
    </subcellularLocation>
</comment>
<keyword evidence="1 5" id="KW-0963">Cytoplasm</keyword>
<dbReference type="SUPFAM" id="SSF50447">
    <property type="entry name" value="Translation proteins"/>
    <property type="match status" value="1"/>
</dbReference>
<dbReference type="Gene3D" id="2.30.30.240">
    <property type="entry name" value="PRC-barrel domain"/>
    <property type="match status" value="1"/>
</dbReference>
<dbReference type="InterPro" id="IPR002676">
    <property type="entry name" value="RimM_N"/>
</dbReference>
<dbReference type="EMBL" id="AP009049">
    <property type="protein sequence ID" value="BAH06351.1"/>
    <property type="molecule type" value="Genomic_DNA"/>
</dbReference>
<dbReference type="HAMAP" id="MF_00014">
    <property type="entry name" value="Ribosome_mat_RimM"/>
    <property type="match status" value="1"/>
</dbReference>
<dbReference type="AlphaFoldDB" id="B9E1H6"/>
<name>B9E1H6_CLOK1</name>
<dbReference type="InterPro" id="IPR056792">
    <property type="entry name" value="PRC_RimM"/>
</dbReference>
<evidence type="ECO:0000313" key="9">
    <source>
        <dbReference type="Proteomes" id="UP000007969"/>
    </source>
</evidence>
<feature type="domain" description="Ribosome maturation factor RimM PRC barrel" evidence="7">
    <location>
        <begin position="100"/>
        <end position="161"/>
    </location>
</feature>
<dbReference type="Pfam" id="PF01782">
    <property type="entry name" value="RimM"/>
    <property type="match status" value="1"/>
</dbReference>
<proteinExistence type="inferred from homology"/>
<dbReference type="GO" id="GO:0006364">
    <property type="term" value="P:rRNA processing"/>
    <property type="evidence" value="ECO:0007669"/>
    <property type="project" value="UniProtKB-UniRule"/>
</dbReference>
<dbReference type="InterPro" id="IPR009000">
    <property type="entry name" value="Transl_B-barrel_sf"/>
</dbReference>
<protein>
    <recommendedName>
        <fullName evidence="5">Ribosome maturation factor RimM</fullName>
    </recommendedName>
</protein>
<comment type="domain">
    <text evidence="5">The PRC barrel domain binds ribosomal protein uS19.</text>
</comment>
<evidence type="ECO:0000256" key="1">
    <source>
        <dbReference type="ARBA" id="ARBA00022490"/>
    </source>
</evidence>
<keyword evidence="3 5" id="KW-0698">rRNA processing</keyword>
<dbReference type="InterPro" id="IPR036976">
    <property type="entry name" value="RimM_N_sf"/>
</dbReference>
<comment type="subunit">
    <text evidence="5">Binds ribosomal protein uS19.</text>
</comment>
<keyword evidence="4 5" id="KW-0143">Chaperone</keyword>
<organism evidence="8 9">
    <name type="scientific">Clostridium kluyveri (strain NBRC 12016)</name>
    <dbReference type="NCBI Taxonomy" id="583346"/>
    <lineage>
        <taxon>Bacteria</taxon>
        <taxon>Bacillati</taxon>
        <taxon>Bacillota</taxon>
        <taxon>Clostridia</taxon>
        <taxon>Eubacteriales</taxon>
        <taxon>Clostridiaceae</taxon>
        <taxon>Clostridium</taxon>
    </lineage>
</organism>
<evidence type="ECO:0000256" key="2">
    <source>
        <dbReference type="ARBA" id="ARBA00022517"/>
    </source>
</evidence>
<feature type="domain" description="RimM N-terminal" evidence="6">
    <location>
        <begin position="10"/>
        <end position="87"/>
    </location>
</feature>
<comment type="similarity">
    <text evidence="5">Belongs to the RimM family.</text>
</comment>
<dbReference type="NCBIfam" id="TIGR02273">
    <property type="entry name" value="16S_RimM"/>
    <property type="match status" value="1"/>
</dbReference>
<gene>
    <name evidence="5" type="primary">rimM</name>
    <name evidence="8" type="ordered locus">CKR_1300</name>
</gene>
<dbReference type="Gene3D" id="2.40.30.60">
    <property type="entry name" value="RimM"/>
    <property type="match status" value="1"/>
</dbReference>
<accession>B9E1H6</accession>